<accession>A0ABV8CXV6</accession>
<gene>
    <name evidence="2" type="ORF">ACFORF_10050</name>
</gene>
<proteinExistence type="predicted"/>
<keyword evidence="1" id="KW-1133">Transmembrane helix</keyword>
<dbReference type="RefSeq" id="WP_380427836.1">
    <property type="nucleotide sequence ID" value="NZ_JBHRZV010000052.1"/>
</dbReference>
<dbReference type="Pfam" id="PF03083">
    <property type="entry name" value="MtN3_slv"/>
    <property type="match status" value="1"/>
</dbReference>
<reference evidence="3" key="1">
    <citation type="journal article" date="2019" name="Int. J. Syst. Evol. Microbiol.">
        <title>The Global Catalogue of Microorganisms (GCM) 10K type strain sequencing project: providing services to taxonomists for standard genome sequencing and annotation.</title>
        <authorList>
            <consortium name="The Broad Institute Genomics Platform"/>
            <consortium name="The Broad Institute Genome Sequencing Center for Infectious Disease"/>
            <person name="Wu L."/>
            <person name="Ma J."/>
        </authorList>
    </citation>
    <scope>NUCLEOTIDE SEQUENCE [LARGE SCALE GENOMIC DNA]</scope>
    <source>
        <strain evidence="3">CCUG 67170</strain>
    </source>
</reference>
<sequence>MIGFIAAFLTTFGFVPQVIRVIQTKDTTSISLGMYLMSVTGMLLWLTHGLMIKDNALVIANAISATLSGIILVYKLRYK</sequence>
<dbReference type="Gene3D" id="1.20.1280.290">
    <property type="match status" value="1"/>
</dbReference>
<dbReference type="InterPro" id="IPR004316">
    <property type="entry name" value="SWEET_rpt"/>
</dbReference>
<dbReference type="NCBIfam" id="NF037968">
    <property type="entry name" value="SemiSWEET_2"/>
    <property type="match status" value="1"/>
</dbReference>
<keyword evidence="1" id="KW-0472">Membrane</keyword>
<comment type="caution">
    <text evidence="2">The sequence shown here is derived from an EMBL/GenBank/DDBJ whole genome shotgun (WGS) entry which is preliminary data.</text>
</comment>
<protein>
    <submittedName>
        <fullName evidence="2">SemiSWEET transporter</fullName>
    </submittedName>
</protein>
<keyword evidence="1" id="KW-0812">Transmembrane</keyword>
<evidence type="ECO:0000313" key="2">
    <source>
        <dbReference type="EMBL" id="MFC3928892.1"/>
    </source>
</evidence>
<feature type="transmembrane region" description="Helical" evidence="1">
    <location>
        <begin position="30"/>
        <end position="46"/>
    </location>
</feature>
<dbReference type="Proteomes" id="UP001595807">
    <property type="component" value="Unassembled WGS sequence"/>
</dbReference>
<feature type="transmembrane region" description="Helical" evidence="1">
    <location>
        <begin position="58"/>
        <end position="76"/>
    </location>
</feature>
<name>A0ABV8CXV6_9STRE</name>
<dbReference type="EMBL" id="JBHRZV010000052">
    <property type="protein sequence ID" value="MFC3928892.1"/>
    <property type="molecule type" value="Genomic_DNA"/>
</dbReference>
<evidence type="ECO:0000313" key="3">
    <source>
        <dbReference type="Proteomes" id="UP001595807"/>
    </source>
</evidence>
<dbReference type="InterPro" id="IPR047662">
    <property type="entry name" value="SemiSWEET"/>
</dbReference>
<evidence type="ECO:0000256" key="1">
    <source>
        <dbReference type="SAM" id="Phobius"/>
    </source>
</evidence>
<organism evidence="2 3">
    <name type="scientific">Streptococcus caprae</name>
    <dbReference type="NCBI Taxonomy" id="1640501"/>
    <lineage>
        <taxon>Bacteria</taxon>
        <taxon>Bacillati</taxon>
        <taxon>Bacillota</taxon>
        <taxon>Bacilli</taxon>
        <taxon>Lactobacillales</taxon>
        <taxon>Streptococcaceae</taxon>
        <taxon>Streptococcus</taxon>
    </lineage>
</organism>
<keyword evidence="3" id="KW-1185">Reference proteome</keyword>